<dbReference type="InterPro" id="IPR026158">
    <property type="entry name" value="ApolipoprotB_rcpt"/>
</dbReference>
<feature type="compositionally biased region" description="Low complexity" evidence="1">
    <location>
        <begin position="1044"/>
        <end position="1054"/>
    </location>
</feature>
<dbReference type="GO" id="GO:0016020">
    <property type="term" value="C:membrane"/>
    <property type="evidence" value="ECO:0007669"/>
    <property type="project" value="TreeGrafter"/>
</dbReference>
<feature type="compositionally biased region" description="Acidic residues" evidence="1">
    <location>
        <begin position="964"/>
        <end position="976"/>
    </location>
</feature>
<feature type="compositionally biased region" description="Acidic residues" evidence="1">
    <location>
        <begin position="663"/>
        <end position="673"/>
    </location>
</feature>
<protein>
    <submittedName>
        <fullName evidence="3">Apolipoprotein B receptor isoform X1</fullName>
    </submittedName>
</protein>
<feature type="compositionally biased region" description="Basic and acidic residues" evidence="1">
    <location>
        <begin position="650"/>
        <end position="662"/>
    </location>
</feature>
<evidence type="ECO:0000313" key="3">
    <source>
        <dbReference type="RefSeq" id="XP_019504276.1"/>
    </source>
</evidence>
<reference evidence="3" key="1">
    <citation type="submission" date="2025-08" db="UniProtKB">
        <authorList>
            <consortium name="RefSeq"/>
        </authorList>
    </citation>
    <scope>IDENTIFICATION</scope>
    <source>
        <tissue evidence="3">Muscle</tissue>
    </source>
</reference>
<feature type="compositionally biased region" description="Basic and acidic residues" evidence="1">
    <location>
        <begin position="308"/>
        <end position="325"/>
    </location>
</feature>
<dbReference type="GO" id="GO:0030229">
    <property type="term" value="F:very-low-density lipoprotein particle receptor activity"/>
    <property type="evidence" value="ECO:0007669"/>
    <property type="project" value="TreeGrafter"/>
</dbReference>
<feature type="compositionally biased region" description="Basic and acidic residues" evidence="1">
    <location>
        <begin position="848"/>
        <end position="866"/>
    </location>
</feature>
<dbReference type="GeneID" id="109385948"/>
<sequence length="1122" mass="121385">MDFLRLHLPGLHQALRGALDSFSTFVSYLIGDEVPTAERREAHTAEELREVAAGRPRRTVEEEAQEALEGLGDSQSKGNGELREPGEASSCQEGSSATEQTWAWGEGSSRGSQAERQDTGVWEVAKASRCQEPSAPVEARKESRAGSETGGTRNSQAQESQEHNEQEVNRKETLRTWEQEEEEEEEVRAREPVGAGGVESEWTWHKEPERKAHADWQKVAGIGRELETATKEAVAEETQEPGVKEPGREEEVVVVVRDGQSTTAQGTQEPGEESEGGATLGREEARTTSDEEEAWTISVEEEAWTTSGREEAGTTSCREEARTTSDEEAAWTMSGREEAETTSYREEARTTSDEEAWTMSGREEAGTTSGGEEAGTMSNEEEAETTSGREKADLPGVGELECGAVPGDRIPEGTGRVWALEKASKGDQENEVDEKREAEVSLFLKQTQALETEGVEEAAKDQTAGREDAGGQRSEGEVGVGLESQADQGGKEAKERPDTEIRAAQASLEEVLQPQEAKEEKQSCPAVEGELPPDKVANEAEGEAVLEATPEDRPEKEFREKRSEEEAQIGREALGVERGGLEHRVTEAQELELRGGPQIPTEQPEEGQRSKEEPWDSPPLSKEGTERSLEEYPGNMEHGKLESSEAEAWESWRRRDVERRDTQEEEVGTEEREEAAAGGPGSALPEVLEVEREGEKAKEGGGGAESPELGGKHRAEAGAGQSLEEPDARKTQDEEVEAAGPWEADSTSGGGWRLEGAALSLQDREDTWASSLAAEIVEDKAASDGRAAGTGEEPKRGAGEAWDGAFGRGCDLEGREETGRGKELVEAAEGENRGGKEFGLESSAEEEVTGRDGQAEAFEAREREPGGEWTEAGESAVAEGSWGIDGFTSGSQAARAEGTMAIVEAEGLPGAQTLVAKEAEVWQTRGQGQGSEGQRGDHDPEEEAHMPCDAENVELTGRKREEANEIDPEGLEDAQSQEDQSTNQDPAEAEPELHGEAAGSADEDAHGIWNEALIPGSRLDLSVPRSRILLSRSSSQRRSRPSFRRTPTPEQQAEPPSPPPEEGLSALRQTLLQSEDPPEPSPPRPDGTPVPARKRPPGYGFGLAHPGMMQELQARLGRPKPQ</sequence>
<dbReference type="OrthoDB" id="9450656at2759"/>
<keyword evidence="3" id="KW-0675">Receptor</keyword>
<keyword evidence="2" id="KW-1185">Reference proteome</keyword>
<accession>A0A8B7RT46</accession>
<feature type="compositionally biased region" description="Polar residues" evidence="1">
    <location>
        <begin position="259"/>
        <end position="268"/>
    </location>
</feature>
<evidence type="ECO:0000313" key="2">
    <source>
        <dbReference type="Proteomes" id="UP000694851"/>
    </source>
</evidence>
<proteinExistence type="predicted"/>
<dbReference type="KEGG" id="hai:109385948"/>
<dbReference type="Proteomes" id="UP000694851">
    <property type="component" value="Unplaced"/>
</dbReference>
<feature type="compositionally biased region" description="Basic and acidic residues" evidence="1">
    <location>
        <begin position="422"/>
        <end position="439"/>
    </location>
</feature>
<dbReference type="GO" id="GO:0006641">
    <property type="term" value="P:triglyceride metabolic process"/>
    <property type="evidence" value="ECO:0007669"/>
    <property type="project" value="TreeGrafter"/>
</dbReference>
<dbReference type="PANTHER" id="PTHR15964">
    <property type="entry name" value="APOLIPOPROTEIN B48 RECEPTOR"/>
    <property type="match status" value="1"/>
</dbReference>
<dbReference type="GO" id="GO:0006869">
    <property type="term" value="P:lipid transport"/>
    <property type="evidence" value="ECO:0007669"/>
    <property type="project" value="InterPro"/>
</dbReference>
<feature type="compositionally biased region" description="Low complexity" evidence="1">
    <location>
        <begin position="1021"/>
        <end position="1034"/>
    </location>
</feature>
<feature type="compositionally biased region" description="Basic and acidic residues" evidence="1">
    <location>
        <begin position="224"/>
        <end position="234"/>
    </location>
</feature>
<dbReference type="AlphaFoldDB" id="A0A8B7RT46"/>
<feature type="compositionally biased region" description="Basic and acidic residues" evidence="1">
    <location>
        <begin position="579"/>
        <end position="593"/>
    </location>
</feature>
<feature type="compositionally biased region" description="Basic and acidic residues" evidence="1">
    <location>
        <begin position="160"/>
        <end position="178"/>
    </location>
</feature>
<evidence type="ECO:0000256" key="1">
    <source>
        <dbReference type="SAM" id="MobiDB-lite"/>
    </source>
</evidence>
<feature type="compositionally biased region" description="Basic and acidic residues" evidence="1">
    <location>
        <begin position="550"/>
        <end position="569"/>
    </location>
</feature>
<feature type="compositionally biased region" description="Basic and acidic residues" evidence="1">
    <location>
        <begin position="810"/>
        <end position="839"/>
    </location>
</feature>
<feature type="compositionally biased region" description="Basic and acidic residues" evidence="1">
    <location>
        <begin position="934"/>
        <end position="948"/>
    </location>
</feature>
<gene>
    <name evidence="3" type="primary">APOBR</name>
</gene>
<dbReference type="CTD" id="55911"/>
<feature type="region of interest" description="Disordered" evidence="1">
    <location>
        <begin position="780"/>
        <end position="895"/>
    </location>
</feature>
<feature type="region of interest" description="Disordered" evidence="1">
    <location>
        <begin position="914"/>
        <end position="1122"/>
    </location>
</feature>
<feature type="compositionally biased region" description="Pro residues" evidence="1">
    <location>
        <begin position="1079"/>
        <end position="1088"/>
    </location>
</feature>
<name>A0A8B7RT46_HIPAR</name>
<organism evidence="2 3">
    <name type="scientific">Hipposideros armiger</name>
    <name type="common">Great Himalayan leaf-nosed bat</name>
    <dbReference type="NCBI Taxonomy" id="186990"/>
    <lineage>
        <taxon>Eukaryota</taxon>
        <taxon>Metazoa</taxon>
        <taxon>Chordata</taxon>
        <taxon>Craniata</taxon>
        <taxon>Vertebrata</taxon>
        <taxon>Euteleostomi</taxon>
        <taxon>Mammalia</taxon>
        <taxon>Eutheria</taxon>
        <taxon>Laurasiatheria</taxon>
        <taxon>Chiroptera</taxon>
        <taxon>Yinpterochiroptera</taxon>
        <taxon>Rhinolophoidea</taxon>
        <taxon>Hipposideridae</taxon>
        <taxon>Hipposideros</taxon>
    </lineage>
</organism>
<feature type="compositionally biased region" description="Polar residues" evidence="1">
    <location>
        <begin position="150"/>
        <end position="159"/>
    </location>
</feature>
<dbReference type="PANTHER" id="PTHR15964:SF0">
    <property type="entry name" value="APOLIPOPROTEIN B RECEPTOR"/>
    <property type="match status" value="1"/>
</dbReference>
<feature type="compositionally biased region" description="Basic and acidic residues" evidence="1">
    <location>
        <begin position="202"/>
        <end position="216"/>
    </location>
</feature>
<feature type="region of interest" description="Disordered" evidence="1">
    <location>
        <begin position="47"/>
        <end position="758"/>
    </location>
</feature>
<feature type="compositionally biased region" description="Acidic residues" evidence="1">
    <location>
        <begin position="290"/>
        <end position="303"/>
    </location>
</feature>
<feature type="compositionally biased region" description="Basic and acidic residues" evidence="1">
    <location>
        <begin position="335"/>
        <end position="352"/>
    </location>
</feature>
<feature type="compositionally biased region" description="Polar residues" evidence="1">
    <location>
        <begin position="89"/>
        <end position="101"/>
    </location>
</feature>
<feature type="compositionally biased region" description="Basic and acidic residues" evidence="1">
    <location>
        <begin position="242"/>
        <end position="251"/>
    </location>
</feature>
<dbReference type="RefSeq" id="XP_019504276.1">
    <property type="nucleotide sequence ID" value="XM_019648731.1"/>
</dbReference>
<feature type="compositionally biased region" description="Basic and acidic residues" evidence="1">
    <location>
        <begin position="457"/>
        <end position="476"/>
    </location>
</feature>
<feature type="compositionally biased region" description="Basic and acidic residues" evidence="1">
    <location>
        <begin position="689"/>
        <end position="699"/>
    </location>
</feature>
<feature type="compositionally biased region" description="Basic and acidic residues" evidence="1">
    <location>
        <begin position="489"/>
        <end position="501"/>
    </location>
</feature>